<dbReference type="Gene3D" id="3.30.1150.10">
    <property type="match status" value="1"/>
</dbReference>
<evidence type="ECO:0000256" key="1">
    <source>
        <dbReference type="SAM" id="SignalP"/>
    </source>
</evidence>
<dbReference type="Proteomes" id="UP000605990">
    <property type="component" value="Unassembled WGS sequence"/>
</dbReference>
<dbReference type="PANTHER" id="PTHR33446">
    <property type="entry name" value="PROTEIN TONB-RELATED"/>
    <property type="match status" value="1"/>
</dbReference>
<evidence type="ECO:0000313" key="4">
    <source>
        <dbReference type="Proteomes" id="UP000605990"/>
    </source>
</evidence>
<feature type="signal peptide" evidence="1">
    <location>
        <begin position="1"/>
        <end position="19"/>
    </location>
</feature>
<evidence type="ECO:0000259" key="2">
    <source>
        <dbReference type="PROSITE" id="PS52015"/>
    </source>
</evidence>
<dbReference type="PROSITE" id="PS52015">
    <property type="entry name" value="TONB_CTD"/>
    <property type="match status" value="1"/>
</dbReference>
<organism evidence="3 4">
    <name type="scientific">Flavobacterium bernardetii</name>
    <dbReference type="NCBI Taxonomy" id="2813823"/>
    <lineage>
        <taxon>Bacteria</taxon>
        <taxon>Pseudomonadati</taxon>
        <taxon>Bacteroidota</taxon>
        <taxon>Flavobacteriia</taxon>
        <taxon>Flavobacteriales</taxon>
        <taxon>Flavobacteriaceae</taxon>
        <taxon>Flavobacterium</taxon>
    </lineage>
</organism>
<accession>A0ABR7J0E5</accession>
<name>A0ABR7J0E5_9FLAO</name>
<dbReference type="Pfam" id="PF03544">
    <property type="entry name" value="TonB_C"/>
    <property type="match status" value="1"/>
</dbReference>
<dbReference type="InterPro" id="IPR051045">
    <property type="entry name" value="TonB-dependent_transducer"/>
</dbReference>
<dbReference type="EMBL" id="JACRUN010000006">
    <property type="protein sequence ID" value="MBC5835499.1"/>
    <property type="molecule type" value="Genomic_DNA"/>
</dbReference>
<gene>
    <name evidence="3" type="ORF">H8R27_11445</name>
</gene>
<feature type="domain" description="TonB C-terminal" evidence="2">
    <location>
        <begin position="37"/>
        <end position="125"/>
    </location>
</feature>
<reference evidence="3 4" key="1">
    <citation type="submission" date="2020-08" db="EMBL/GenBank/DDBJ databases">
        <title>Description of novel Flavobacterium F-408 isolate.</title>
        <authorList>
            <person name="Saticioglu I.B."/>
            <person name="Duman M."/>
            <person name="Altun S."/>
        </authorList>
    </citation>
    <scope>NUCLEOTIDE SEQUENCE [LARGE SCALE GENOMIC DNA]</scope>
    <source>
        <strain evidence="3 4">F-408</strain>
    </source>
</reference>
<evidence type="ECO:0000313" key="3">
    <source>
        <dbReference type="EMBL" id="MBC5835499.1"/>
    </source>
</evidence>
<dbReference type="InterPro" id="IPR037682">
    <property type="entry name" value="TonB_C"/>
</dbReference>
<sequence length="125" mass="14046">MKKILSIIVLFFAFNLSHAQLGGEDEVYLSGDLTEATFQGGDLNKFYDYFVKNFDTKTVEKKGQLIFSFTINDKGEVKNIRVLKDLGGTSALEVIRVLRASPKWEPAKRGGKPVSIDIKLPMNFK</sequence>
<protein>
    <submittedName>
        <fullName evidence="3">Energy transducer TonB</fullName>
    </submittedName>
</protein>
<proteinExistence type="predicted"/>
<comment type="caution">
    <text evidence="3">The sequence shown here is derived from an EMBL/GenBank/DDBJ whole genome shotgun (WGS) entry which is preliminary data.</text>
</comment>
<feature type="chain" id="PRO_5047130349" evidence="1">
    <location>
        <begin position="20"/>
        <end position="125"/>
    </location>
</feature>
<keyword evidence="4" id="KW-1185">Reference proteome</keyword>
<keyword evidence="1" id="KW-0732">Signal</keyword>
<dbReference type="RefSeq" id="WP_166125999.1">
    <property type="nucleotide sequence ID" value="NZ_JAANOQ010000002.1"/>
</dbReference>
<dbReference type="SUPFAM" id="SSF74653">
    <property type="entry name" value="TolA/TonB C-terminal domain"/>
    <property type="match status" value="1"/>
</dbReference>